<evidence type="ECO:0000256" key="2">
    <source>
        <dbReference type="ARBA" id="ARBA00007935"/>
    </source>
</evidence>
<evidence type="ECO:0000313" key="10">
    <source>
        <dbReference type="Proteomes" id="UP000272400"/>
    </source>
</evidence>
<feature type="transmembrane region" description="Helical" evidence="8">
    <location>
        <begin position="118"/>
        <end position="136"/>
    </location>
</feature>
<dbReference type="InterPro" id="IPR000522">
    <property type="entry name" value="ABC_transptr_permease_BtuC"/>
</dbReference>
<comment type="subcellular location">
    <subcellularLocation>
        <location evidence="1">Cell membrane</location>
        <topology evidence="1">Multi-pass membrane protein</topology>
    </subcellularLocation>
</comment>
<name>A0A3N1D0Z6_9ACTN</name>
<dbReference type="PANTHER" id="PTHR30472">
    <property type="entry name" value="FERRIC ENTEROBACTIN TRANSPORT SYSTEM PERMEASE PROTEIN"/>
    <property type="match status" value="1"/>
</dbReference>
<feature type="transmembrane region" description="Helical" evidence="8">
    <location>
        <begin position="172"/>
        <end position="191"/>
    </location>
</feature>
<feature type="transmembrane region" description="Helical" evidence="8">
    <location>
        <begin position="88"/>
        <end position="106"/>
    </location>
</feature>
<evidence type="ECO:0000256" key="7">
    <source>
        <dbReference type="ARBA" id="ARBA00023136"/>
    </source>
</evidence>
<dbReference type="PANTHER" id="PTHR30472:SF24">
    <property type="entry name" value="FERRIC ENTEROBACTIN TRANSPORT SYSTEM PERMEASE PROTEIN FEPG"/>
    <property type="match status" value="1"/>
</dbReference>
<comment type="similarity">
    <text evidence="2">Belongs to the binding-protein-dependent transport system permease family. FecCD subfamily.</text>
</comment>
<proteinExistence type="inferred from homology"/>
<comment type="caution">
    <text evidence="9">The sequence shown here is derived from an EMBL/GenBank/DDBJ whole genome shotgun (WGS) entry which is preliminary data.</text>
</comment>
<dbReference type="EMBL" id="RJKE01000001">
    <property type="protein sequence ID" value="ROO87205.1"/>
    <property type="molecule type" value="Genomic_DNA"/>
</dbReference>
<keyword evidence="3" id="KW-0813">Transport</keyword>
<keyword evidence="6 8" id="KW-1133">Transmembrane helix</keyword>
<keyword evidence="7 8" id="KW-0472">Membrane</keyword>
<evidence type="ECO:0000256" key="1">
    <source>
        <dbReference type="ARBA" id="ARBA00004651"/>
    </source>
</evidence>
<feature type="transmembrane region" description="Helical" evidence="8">
    <location>
        <begin position="142"/>
        <end position="163"/>
    </location>
</feature>
<sequence>MTGRTVHDTDLRIPGWTFRAASGRVSARVAPRSFATGCVLLAALLAASVVALMTGDYPATPGEIVRTLVGDGPPGLEVVLGRFRLPRLLVAIGVGIGLGAAGAIFQSLARNPLGSPEVIGFTTGASTGALLVLLVLPATALGAPAGAVLGGLVTAAIVYSLAFKRGVQGDRLVLVGIGVNAVLFAANGFLMSRASLEEAQDARVWLIGSVNGRSWESVGPLWAMLPVLLAAALALSRKTAVMEMGDEAAIALGVPVERVRLGLVVCGVGLTGAAVAAAGPVVFVALAAPQIARRLARCGAPPLLLAALTGALLMVLADLAAQRLFAPTQLPVGVATGAVGGIYLMWLLSREWRKGG</sequence>
<keyword evidence="4" id="KW-1003">Cell membrane</keyword>
<accession>A0A3N1D0Z6</accession>
<reference evidence="9 10" key="1">
    <citation type="submission" date="2018-11" db="EMBL/GenBank/DDBJ databases">
        <title>Sequencing the genomes of 1000 actinobacteria strains.</title>
        <authorList>
            <person name="Klenk H.-P."/>
        </authorList>
    </citation>
    <scope>NUCLEOTIDE SEQUENCE [LARGE SCALE GENOMIC DNA]</scope>
    <source>
        <strain evidence="9 10">DSM 44254</strain>
    </source>
</reference>
<feature type="transmembrane region" description="Helical" evidence="8">
    <location>
        <begin position="300"/>
        <end position="321"/>
    </location>
</feature>
<dbReference type="GO" id="GO:0022857">
    <property type="term" value="F:transmembrane transporter activity"/>
    <property type="evidence" value="ECO:0007669"/>
    <property type="project" value="InterPro"/>
</dbReference>
<dbReference type="AlphaFoldDB" id="A0A3N1D0Z6"/>
<dbReference type="Gene3D" id="1.10.3470.10">
    <property type="entry name" value="ABC transporter involved in vitamin B12 uptake, BtuC"/>
    <property type="match status" value="1"/>
</dbReference>
<dbReference type="Pfam" id="PF01032">
    <property type="entry name" value="FecCD"/>
    <property type="match status" value="1"/>
</dbReference>
<feature type="transmembrane region" description="Helical" evidence="8">
    <location>
        <begin position="330"/>
        <end position="348"/>
    </location>
</feature>
<protein>
    <submittedName>
        <fullName evidence="9">Iron complex transport system permease protein</fullName>
    </submittedName>
</protein>
<dbReference type="CDD" id="cd06550">
    <property type="entry name" value="TM_ABC_iron-siderophores_like"/>
    <property type="match status" value="1"/>
</dbReference>
<dbReference type="SUPFAM" id="SSF81345">
    <property type="entry name" value="ABC transporter involved in vitamin B12 uptake, BtuC"/>
    <property type="match status" value="1"/>
</dbReference>
<evidence type="ECO:0000313" key="9">
    <source>
        <dbReference type="EMBL" id="ROO87205.1"/>
    </source>
</evidence>
<gene>
    <name evidence="9" type="ORF">EDD29_4799</name>
</gene>
<dbReference type="InterPro" id="IPR037294">
    <property type="entry name" value="ABC_BtuC-like"/>
</dbReference>
<evidence type="ECO:0000256" key="4">
    <source>
        <dbReference type="ARBA" id="ARBA00022475"/>
    </source>
</evidence>
<evidence type="ECO:0000256" key="3">
    <source>
        <dbReference type="ARBA" id="ARBA00022448"/>
    </source>
</evidence>
<evidence type="ECO:0000256" key="6">
    <source>
        <dbReference type="ARBA" id="ARBA00022989"/>
    </source>
</evidence>
<feature type="transmembrane region" description="Helical" evidence="8">
    <location>
        <begin position="261"/>
        <end position="288"/>
    </location>
</feature>
<dbReference type="RefSeq" id="WP_246052965.1">
    <property type="nucleotide sequence ID" value="NZ_RJKE01000001.1"/>
</dbReference>
<dbReference type="Proteomes" id="UP000272400">
    <property type="component" value="Unassembled WGS sequence"/>
</dbReference>
<dbReference type="GO" id="GO:0005886">
    <property type="term" value="C:plasma membrane"/>
    <property type="evidence" value="ECO:0007669"/>
    <property type="project" value="UniProtKB-SubCell"/>
</dbReference>
<organism evidence="9 10">
    <name type="scientific">Actinocorallia herbida</name>
    <dbReference type="NCBI Taxonomy" id="58109"/>
    <lineage>
        <taxon>Bacteria</taxon>
        <taxon>Bacillati</taxon>
        <taxon>Actinomycetota</taxon>
        <taxon>Actinomycetes</taxon>
        <taxon>Streptosporangiales</taxon>
        <taxon>Thermomonosporaceae</taxon>
        <taxon>Actinocorallia</taxon>
    </lineage>
</organism>
<evidence type="ECO:0000256" key="5">
    <source>
        <dbReference type="ARBA" id="ARBA00022692"/>
    </source>
</evidence>
<feature type="transmembrane region" description="Helical" evidence="8">
    <location>
        <begin position="34"/>
        <end position="53"/>
    </location>
</feature>
<keyword evidence="10" id="KW-1185">Reference proteome</keyword>
<keyword evidence="5 8" id="KW-0812">Transmembrane</keyword>
<dbReference type="GO" id="GO:0033214">
    <property type="term" value="P:siderophore-iron import into cell"/>
    <property type="evidence" value="ECO:0007669"/>
    <property type="project" value="TreeGrafter"/>
</dbReference>
<evidence type="ECO:0000256" key="8">
    <source>
        <dbReference type="SAM" id="Phobius"/>
    </source>
</evidence>